<dbReference type="Proteomes" id="UP000827986">
    <property type="component" value="Unassembled WGS sequence"/>
</dbReference>
<name>A0A9D4ASM0_9SAUR</name>
<protein>
    <submittedName>
        <fullName evidence="1">Uncharacterized protein</fullName>
    </submittedName>
</protein>
<dbReference type="EMBL" id="JAHDVG010000487">
    <property type="protein sequence ID" value="KAH1167041.1"/>
    <property type="molecule type" value="Genomic_DNA"/>
</dbReference>
<organism evidence="1 2">
    <name type="scientific">Mauremys mutica</name>
    <name type="common">yellowpond turtle</name>
    <dbReference type="NCBI Taxonomy" id="74926"/>
    <lineage>
        <taxon>Eukaryota</taxon>
        <taxon>Metazoa</taxon>
        <taxon>Chordata</taxon>
        <taxon>Craniata</taxon>
        <taxon>Vertebrata</taxon>
        <taxon>Euteleostomi</taxon>
        <taxon>Archelosauria</taxon>
        <taxon>Testudinata</taxon>
        <taxon>Testudines</taxon>
        <taxon>Cryptodira</taxon>
        <taxon>Durocryptodira</taxon>
        <taxon>Testudinoidea</taxon>
        <taxon>Geoemydidae</taxon>
        <taxon>Geoemydinae</taxon>
        <taxon>Mauremys</taxon>
    </lineage>
</organism>
<evidence type="ECO:0000313" key="1">
    <source>
        <dbReference type="EMBL" id="KAH1167041.1"/>
    </source>
</evidence>
<reference evidence="1" key="1">
    <citation type="submission" date="2021-09" db="EMBL/GenBank/DDBJ databases">
        <title>The genome of Mauremys mutica provides insights into the evolution of semi-aquatic lifestyle.</title>
        <authorList>
            <person name="Gong S."/>
            <person name="Gao Y."/>
        </authorList>
    </citation>
    <scope>NUCLEOTIDE SEQUENCE</scope>
    <source>
        <strain evidence="1">MM-2020</strain>
        <tissue evidence="1">Muscle</tissue>
    </source>
</reference>
<dbReference type="AlphaFoldDB" id="A0A9D4ASM0"/>
<comment type="caution">
    <text evidence="1">The sequence shown here is derived from an EMBL/GenBank/DDBJ whole genome shotgun (WGS) entry which is preliminary data.</text>
</comment>
<accession>A0A9D4ASM0</accession>
<keyword evidence="2" id="KW-1185">Reference proteome</keyword>
<evidence type="ECO:0000313" key="2">
    <source>
        <dbReference type="Proteomes" id="UP000827986"/>
    </source>
</evidence>
<proteinExistence type="predicted"/>
<gene>
    <name evidence="1" type="ORF">KIL84_016213</name>
</gene>
<sequence length="112" mass="12311">MSCCPNCLLAMGVEATCHVSLLGCVNCTLPLNETHSHCAPLKTCIYSIVPVLLTDLSGLWKYLVHLVQNLENLQDHNLFKSALCTLKRLTSCNVKPNHIPLQEVNICVGQLP</sequence>